<dbReference type="PROSITE" id="PS00330">
    <property type="entry name" value="HEMOLYSIN_CALCIUM"/>
    <property type="match status" value="3"/>
</dbReference>
<feature type="compositionally biased region" description="Basic and acidic residues" evidence="3">
    <location>
        <begin position="371"/>
        <end position="381"/>
    </location>
</feature>
<dbReference type="InterPro" id="IPR001343">
    <property type="entry name" value="Hemolysn_Ca-bd"/>
</dbReference>
<name>A0A9X3N3T0_9ACTN</name>
<feature type="compositionally biased region" description="Low complexity" evidence="3">
    <location>
        <begin position="432"/>
        <end position="452"/>
    </location>
</feature>
<evidence type="ECO:0000313" key="4">
    <source>
        <dbReference type="EMBL" id="MDA0166736.1"/>
    </source>
</evidence>
<evidence type="ECO:0000313" key="5">
    <source>
        <dbReference type="Proteomes" id="UP001149140"/>
    </source>
</evidence>
<feature type="compositionally biased region" description="Low complexity" evidence="3">
    <location>
        <begin position="14"/>
        <end position="42"/>
    </location>
</feature>
<proteinExistence type="predicted"/>
<dbReference type="GO" id="GO:0005509">
    <property type="term" value="F:calcium ion binding"/>
    <property type="evidence" value="ECO:0007669"/>
    <property type="project" value="InterPro"/>
</dbReference>
<feature type="region of interest" description="Disordered" evidence="3">
    <location>
        <begin position="358"/>
        <end position="387"/>
    </location>
</feature>
<dbReference type="GO" id="GO:0005576">
    <property type="term" value="C:extracellular region"/>
    <property type="evidence" value="ECO:0007669"/>
    <property type="project" value="UniProtKB-SubCell"/>
</dbReference>
<gene>
    <name evidence="4" type="ORF">OM076_41120</name>
</gene>
<evidence type="ECO:0000256" key="1">
    <source>
        <dbReference type="ARBA" id="ARBA00004613"/>
    </source>
</evidence>
<dbReference type="InterPro" id="IPR050557">
    <property type="entry name" value="RTX_toxin/Mannuronan_C5-epim"/>
</dbReference>
<protein>
    <recommendedName>
        <fullName evidence="6">Calcium-binding protein</fullName>
    </recommendedName>
</protein>
<comment type="caution">
    <text evidence="4">The sequence shown here is derived from an EMBL/GenBank/DDBJ whole genome shotgun (WGS) entry which is preliminary data.</text>
</comment>
<dbReference type="InterPro" id="IPR018511">
    <property type="entry name" value="Hemolysin-typ_Ca-bd_CS"/>
</dbReference>
<evidence type="ECO:0008006" key="6">
    <source>
        <dbReference type="Google" id="ProtNLM"/>
    </source>
</evidence>
<dbReference type="RefSeq" id="WP_270045989.1">
    <property type="nucleotide sequence ID" value="NZ_JAPDOD010000074.1"/>
</dbReference>
<dbReference type="InterPro" id="IPR011049">
    <property type="entry name" value="Serralysin-like_metalloprot_C"/>
</dbReference>
<feature type="region of interest" description="Disordered" evidence="3">
    <location>
        <begin position="419"/>
        <end position="452"/>
    </location>
</feature>
<dbReference type="EMBL" id="JAPDOD010000074">
    <property type="protein sequence ID" value="MDA0166736.1"/>
    <property type="molecule type" value="Genomic_DNA"/>
</dbReference>
<feature type="compositionally biased region" description="Low complexity" evidence="3">
    <location>
        <begin position="66"/>
        <end position="82"/>
    </location>
</feature>
<dbReference type="PRINTS" id="PR00313">
    <property type="entry name" value="CABNDNGRPT"/>
</dbReference>
<reference evidence="4" key="1">
    <citation type="submission" date="2022-10" db="EMBL/GenBank/DDBJ databases">
        <title>The WGS of Solirubrobacter ginsenosidimutans DSM 21036.</title>
        <authorList>
            <person name="Jiang Z."/>
        </authorList>
    </citation>
    <scope>NUCLEOTIDE SEQUENCE</scope>
    <source>
        <strain evidence="4">DSM 21036</strain>
    </source>
</reference>
<organism evidence="4 5">
    <name type="scientific">Solirubrobacter ginsenosidimutans</name>
    <dbReference type="NCBI Taxonomy" id="490573"/>
    <lineage>
        <taxon>Bacteria</taxon>
        <taxon>Bacillati</taxon>
        <taxon>Actinomycetota</taxon>
        <taxon>Thermoleophilia</taxon>
        <taxon>Solirubrobacterales</taxon>
        <taxon>Solirubrobacteraceae</taxon>
        <taxon>Solirubrobacter</taxon>
    </lineage>
</organism>
<dbReference type="Proteomes" id="UP001149140">
    <property type="component" value="Unassembled WGS sequence"/>
</dbReference>
<comment type="subcellular location">
    <subcellularLocation>
        <location evidence="1">Secreted</location>
    </subcellularLocation>
</comment>
<dbReference type="SUPFAM" id="SSF51120">
    <property type="entry name" value="beta-Roll"/>
    <property type="match status" value="2"/>
</dbReference>
<dbReference type="PANTHER" id="PTHR38340:SF1">
    <property type="entry name" value="S-LAYER PROTEIN"/>
    <property type="match status" value="1"/>
</dbReference>
<keyword evidence="2" id="KW-0964">Secreted</keyword>
<evidence type="ECO:0000256" key="3">
    <source>
        <dbReference type="SAM" id="MobiDB-lite"/>
    </source>
</evidence>
<feature type="region of interest" description="Disordered" evidence="3">
    <location>
        <begin position="1"/>
        <end position="119"/>
    </location>
</feature>
<dbReference type="AlphaFoldDB" id="A0A9X3N3T0"/>
<dbReference type="PANTHER" id="PTHR38340">
    <property type="entry name" value="S-LAYER PROTEIN"/>
    <property type="match status" value="1"/>
</dbReference>
<dbReference type="Gene3D" id="2.150.10.10">
    <property type="entry name" value="Serralysin-like metalloprotease, C-terminal"/>
    <property type="match status" value="2"/>
</dbReference>
<dbReference type="Pfam" id="PF00353">
    <property type="entry name" value="HemolysinCabind"/>
    <property type="match status" value="2"/>
</dbReference>
<accession>A0A9X3N3T0</accession>
<evidence type="ECO:0000256" key="2">
    <source>
        <dbReference type="ARBA" id="ARBA00022525"/>
    </source>
</evidence>
<sequence>MPTVLPVPTEAPGSTLTPTPSPDATPSAAPSAASIATPVATSESAAALEVTPTAGQDAHAAEEGSVEPAPAAVPASATAAPTMTVDTVASAPASKPVRSARVSPSRQATPTPVAPSACATPAETIDIPGVGVIQTGPVDGVCRLTSAGCTILGTDGDDVLTGSPFDDVICGFGGNDRIDGAGGDDVLIGGEGDDVLTGAAGQDCMIGGPGADRAENNRNEFPEVESSSRRTLDTGESVQYYGVYSLAPRYYCVAQRHGALVSYPPGAPAVAPGPSGCAAPVETQDPGIELRTPSADGSCRLSSAACTLIGTDGDDDLTGTPGDDIICGMGGDDRIDGGGGNDVLLGGAGDDVIAGGKGTHDCMVGGPGRDTASDNTERETSEMETSSIIQLPPPLYVELINDFGVIFDANGRCVDKLRRSVGGPRLTDGELPRPTSPTHAARATAAAAASPPAAPLRLKLPRKHRLRVRRDAVRVRVTCPATTPVELVLVADALRIAHKRFTCTPPGTTTRVKLNAYGRKLLARHDRMHGRILIHITGNTLAEPILLVTHND</sequence>
<keyword evidence="5" id="KW-1185">Reference proteome</keyword>